<dbReference type="NCBIfam" id="TIGR02492">
    <property type="entry name" value="flgK_ends"/>
    <property type="match status" value="1"/>
</dbReference>
<sequence>MGSTFMGLETSRRGLQTQQSALYTTGHNISNANTLGYSRQRVNMQTTGGFPGVGLNAGTMPGFLGTGVEAGSIQRIRDGFVDQQYRGETNKLGYWDTRSKAIGQIEDIMNEPSEYGLQKSLSQFWGSLQDLATHPENGGARKVVIERGIAVADSFNYMNKSLEELKTNAGQEIGISAVEINSIMSQIAGLNDQIASIEPNGYLPNDLYDARDVLVDKLSGFLPIETSYTKSGGNASSVAEGIVTIKVKLGGNPAPEPITVVSGKDAATLKLDGADSKGYPTAPVTGFSFTGNGKASGGQMSVDNMLDTGSLKSFVNTYGYQTSDGVKGLLPDMITKLDKMADAFMSEFNKQHEKGYELDSTTQGEAFFEGTGADGIKVRGSIIKDPSKIAASSAASAEGNGENAKILGQVQFVKVNGEGDGQLGGATVQTYFQGIIGELGVDGQQAAKMKFNSETLLISVENRRASISSVSLDEEMTNMIKFQQAYNASARMVTVVDETLDKIINGMGVVGR</sequence>
<dbReference type="PRINTS" id="PR01005">
    <property type="entry name" value="FLGHOOKAP1"/>
</dbReference>
<keyword evidence="11" id="KW-0282">Flagellum</keyword>
<comment type="caution">
    <text evidence="11">The sequence shown here is derived from an EMBL/GenBank/DDBJ whole genome shotgun (WGS) entry which is preliminary data.</text>
</comment>
<keyword evidence="6 7" id="KW-0975">Bacterial flagellum</keyword>
<dbReference type="InterPro" id="IPR053927">
    <property type="entry name" value="FlgK_helical"/>
</dbReference>
<feature type="domain" description="Flagellar basal body rod protein N-terminal" evidence="8">
    <location>
        <begin position="8"/>
        <end position="37"/>
    </location>
</feature>
<accession>A0ABU4G1I6</accession>
<dbReference type="InterPro" id="IPR002371">
    <property type="entry name" value="FlgK"/>
</dbReference>
<evidence type="ECO:0000259" key="8">
    <source>
        <dbReference type="Pfam" id="PF00460"/>
    </source>
</evidence>
<dbReference type="Pfam" id="PF00460">
    <property type="entry name" value="Flg_bb_rod"/>
    <property type="match status" value="1"/>
</dbReference>
<dbReference type="InterPro" id="IPR010930">
    <property type="entry name" value="Flg_bb/hook_C_dom"/>
</dbReference>
<organism evidence="11 12">
    <name type="scientific">Sporosarcina aquimarina</name>
    <dbReference type="NCBI Taxonomy" id="114975"/>
    <lineage>
        <taxon>Bacteria</taxon>
        <taxon>Bacillati</taxon>
        <taxon>Bacillota</taxon>
        <taxon>Bacilli</taxon>
        <taxon>Bacillales</taxon>
        <taxon>Caryophanaceae</taxon>
        <taxon>Sporosarcina</taxon>
    </lineage>
</organism>
<proteinExistence type="inferred from homology"/>
<dbReference type="PANTHER" id="PTHR30033">
    <property type="entry name" value="FLAGELLAR HOOK-ASSOCIATED PROTEIN 1"/>
    <property type="match status" value="1"/>
</dbReference>
<evidence type="ECO:0000256" key="5">
    <source>
        <dbReference type="ARBA" id="ARBA00022525"/>
    </source>
</evidence>
<evidence type="ECO:0000256" key="4">
    <source>
        <dbReference type="ARBA" id="ARBA00016244"/>
    </source>
</evidence>
<keyword evidence="11" id="KW-0969">Cilium</keyword>
<keyword evidence="11" id="KW-0966">Cell projection</keyword>
<evidence type="ECO:0000256" key="3">
    <source>
        <dbReference type="ARBA" id="ARBA00009677"/>
    </source>
</evidence>
<evidence type="ECO:0000256" key="6">
    <source>
        <dbReference type="ARBA" id="ARBA00023143"/>
    </source>
</evidence>
<evidence type="ECO:0000256" key="1">
    <source>
        <dbReference type="ARBA" id="ARBA00004365"/>
    </source>
</evidence>
<gene>
    <name evidence="7 11" type="primary">flgK</name>
    <name evidence="11" type="ORF">QT716_12235</name>
</gene>
<evidence type="ECO:0000256" key="7">
    <source>
        <dbReference type="RuleBase" id="RU362065"/>
    </source>
</evidence>
<comment type="similarity">
    <text evidence="3 7">Belongs to the flagella basal body rod proteins family.</text>
</comment>
<dbReference type="RefSeq" id="WP_317936367.1">
    <property type="nucleotide sequence ID" value="NZ_JAUBDH010000007.1"/>
</dbReference>
<comment type="subcellular location">
    <subcellularLocation>
        <location evidence="1 7">Bacterial flagellum</location>
    </subcellularLocation>
    <subcellularLocation>
        <location evidence="2 7">Secreted</location>
    </subcellularLocation>
</comment>
<evidence type="ECO:0000259" key="10">
    <source>
        <dbReference type="Pfam" id="PF22638"/>
    </source>
</evidence>
<feature type="domain" description="Flagellar basal-body/hook protein C-terminal" evidence="9">
    <location>
        <begin position="467"/>
        <end position="505"/>
    </location>
</feature>
<dbReference type="EMBL" id="JAUBDH010000007">
    <property type="protein sequence ID" value="MDW0110808.1"/>
    <property type="molecule type" value="Genomic_DNA"/>
</dbReference>
<keyword evidence="12" id="KW-1185">Reference proteome</keyword>
<dbReference type="Proteomes" id="UP001280629">
    <property type="component" value="Unassembled WGS sequence"/>
</dbReference>
<dbReference type="SUPFAM" id="SSF64518">
    <property type="entry name" value="Phase 1 flagellin"/>
    <property type="match status" value="1"/>
</dbReference>
<protein>
    <recommendedName>
        <fullName evidence="4 7">Flagellar hook-associated protein 1</fullName>
        <shortName evidence="7">HAP1</shortName>
    </recommendedName>
</protein>
<reference evidence="11 12" key="1">
    <citation type="submission" date="2023-06" db="EMBL/GenBank/DDBJ databases">
        <title>Sporosarcina sp. nov., isolated from Korean traditional fermented seafood 'Jeotgal'.</title>
        <authorList>
            <person name="Yang A.-I."/>
            <person name="Shin N.-R."/>
        </authorList>
    </citation>
    <scope>NUCLEOTIDE SEQUENCE [LARGE SCALE GENOMIC DNA]</scope>
    <source>
        <strain evidence="11 12">KCTC3840</strain>
    </source>
</reference>
<evidence type="ECO:0000313" key="12">
    <source>
        <dbReference type="Proteomes" id="UP001280629"/>
    </source>
</evidence>
<evidence type="ECO:0000256" key="2">
    <source>
        <dbReference type="ARBA" id="ARBA00004613"/>
    </source>
</evidence>
<keyword evidence="5 7" id="KW-0964">Secreted</keyword>
<feature type="domain" description="Flagellar hook-associated protein FlgK helical" evidence="10">
    <location>
        <begin position="103"/>
        <end position="368"/>
    </location>
</feature>
<evidence type="ECO:0000259" key="9">
    <source>
        <dbReference type="Pfam" id="PF06429"/>
    </source>
</evidence>
<dbReference type="PANTHER" id="PTHR30033:SF1">
    <property type="entry name" value="FLAGELLAR HOOK-ASSOCIATED PROTEIN 1"/>
    <property type="match status" value="1"/>
</dbReference>
<name>A0ABU4G1I6_9BACL</name>
<evidence type="ECO:0000313" key="11">
    <source>
        <dbReference type="EMBL" id="MDW0110808.1"/>
    </source>
</evidence>
<dbReference type="InterPro" id="IPR001444">
    <property type="entry name" value="Flag_bb_rod_N"/>
</dbReference>
<dbReference type="Pfam" id="PF06429">
    <property type="entry name" value="Flg_bbr_C"/>
    <property type="match status" value="1"/>
</dbReference>
<dbReference type="Pfam" id="PF22638">
    <property type="entry name" value="FlgK_D1"/>
    <property type="match status" value="1"/>
</dbReference>